<evidence type="ECO:0000256" key="3">
    <source>
        <dbReference type="ARBA" id="ARBA00022989"/>
    </source>
</evidence>
<dbReference type="InterPro" id="IPR006214">
    <property type="entry name" value="Bax_inhibitor_1-related"/>
</dbReference>
<keyword evidence="3 6" id="KW-1133">Transmembrane helix</keyword>
<feature type="transmembrane region" description="Helical" evidence="6">
    <location>
        <begin position="752"/>
        <end position="775"/>
    </location>
</feature>
<reference evidence="8 9" key="1">
    <citation type="submission" date="2018-04" db="EMBL/GenBank/DDBJ databases">
        <title>The genome of golden apple snail Pomacea canaliculata provides insight into stress tolerance and invasive adaptation.</title>
        <authorList>
            <person name="Liu C."/>
            <person name="Liu B."/>
            <person name="Ren Y."/>
            <person name="Zhang Y."/>
            <person name="Wang H."/>
            <person name="Li S."/>
            <person name="Jiang F."/>
            <person name="Yin L."/>
            <person name="Zhang G."/>
            <person name="Qian W."/>
            <person name="Fan W."/>
        </authorList>
    </citation>
    <scope>NUCLEOTIDE SEQUENCE [LARGE SCALE GENOMIC DNA]</scope>
    <source>
        <strain evidence="8">SZHN2017</strain>
        <tissue evidence="8">Muscle</tissue>
    </source>
</reference>
<evidence type="ECO:0000313" key="9">
    <source>
        <dbReference type="Proteomes" id="UP000245119"/>
    </source>
</evidence>
<accession>A0A2T7PUZ9</accession>
<evidence type="ECO:0000313" key="8">
    <source>
        <dbReference type="EMBL" id="PVD37256.1"/>
    </source>
</evidence>
<feature type="transmembrane region" description="Helical" evidence="6">
    <location>
        <begin position="696"/>
        <end position="715"/>
    </location>
</feature>
<name>A0A2T7PUZ9_POMCA</name>
<keyword evidence="2 6" id="KW-0812">Transmembrane</keyword>
<evidence type="ECO:0000256" key="2">
    <source>
        <dbReference type="ARBA" id="ARBA00022692"/>
    </source>
</evidence>
<organism evidence="8 9">
    <name type="scientific">Pomacea canaliculata</name>
    <name type="common">Golden apple snail</name>
    <dbReference type="NCBI Taxonomy" id="400727"/>
    <lineage>
        <taxon>Eukaryota</taxon>
        <taxon>Metazoa</taxon>
        <taxon>Spiralia</taxon>
        <taxon>Lophotrochozoa</taxon>
        <taxon>Mollusca</taxon>
        <taxon>Gastropoda</taxon>
        <taxon>Caenogastropoda</taxon>
        <taxon>Architaenioglossa</taxon>
        <taxon>Ampullarioidea</taxon>
        <taxon>Ampullariidae</taxon>
        <taxon>Pomacea</taxon>
    </lineage>
</organism>
<dbReference type="EMBL" id="PZQS01000002">
    <property type="protein sequence ID" value="PVD37256.1"/>
    <property type="molecule type" value="Genomic_DNA"/>
</dbReference>
<evidence type="ECO:0000256" key="1">
    <source>
        <dbReference type="ARBA" id="ARBA00004141"/>
    </source>
</evidence>
<dbReference type="SUPFAM" id="SSF53474">
    <property type="entry name" value="alpha/beta-Hydrolases"/>
    <property type="match status" value="2"/>
</dbReference>
<dbReference type="OrthoDB" id="1725934at2759"/>
<evidence type="ECO:0000256" key="5">
    <source>
        <dbReference type="SAM" id="MobiDB-lite"/>
    </source>
</evidence>
<feature type="compositionally biased region" description="Acidic residues" evidence="5">
    <location>
        <begin position="1104"/>
        <end position="1124"/>
    </location>
</feature>
<gene>
    <name evidence="8" type="ORF">C0Q70_04253</name>
</gene>
<dbReference type="PANTHER" id="PTHR42972:SF8">
    <property type="entry name" value="POLYHYDROXYBUTYRATE DEPOLYMERASE"/>
    <property type="match status" value="1"/>
</dbReference>
<comment type="subcellular location">
    <subcellularLocation>
        <location evidence="1">Membrane</location>
        <topology evidence="1">Multi-pass membrane protein</topology>
    </subcellularLocation>
</comment>
<feature type="domain" description="Lunapark zinc ribbon" evidence="7">
    <location>
        <begin position="995"/>
        <end position="1044"/>
    </location>
</feature>
<feature type="region of interest" description="Disordered" evidence="5">
    <location>
        <begin position="1099"/>
        <end position="1166"/>
    </location>
</feature>
<feature type="compositionally biased region" description="Polar residues" evidence="5">
    <location>
        <begin position="937"/>
        <end position="952"/>
    </location>
</feature>
<keyword evidence="4 6" id="KW-0472">Membrane</keyword>
<dbReference type="Pfam" id="PF10058">
    <property type="entry name" value="Zn_ribbon_10"/>
    <property type="match status" value="1"/>
</dbReference>
<dbReference type="Gene3D" id="3.40.50.1820">
    <property type="entry name" value="alpha/beta hydrolase"/>
    <property type="match status" value="3"/>
</dbReference>
<feature type="transmembrane region" description="Helical" evidence="6">
    <location>
        <begin position="640"/>
        <end position="658"/>
    </location>
</feature>
<dbReference type="InterPro" id="IPR029058">
    <property type="entry name" value="AB_hydrolase_fold"/>
</dbReference>
<evidence type="ECO:0000259" key="7">
    <source>
        <dbReference type="Pfam" id="PF10058"/>
    </source>
</evidence>
<feature type="transmembrane region" description="Helical" evidence="6">
    <location>
        <begin position="787"/>
        <end position="806"/>
    </location>
</feature>
<feature type="transmembrane region" description="Helical" evidence="6">
    <location>
        <begin position="727"/>
        <end position="746"/>
    </location>
</feature>
<dbReference type="GO" id="GO:0016020">
    <property type="term" value="C:membrane"/>
    <property type="evidence" value="ECO:0007669"/>
    <property type="project" value="UniProtKB-SubCell"/>
</dbReference>
<keyword evidence="9" id="KW-1185">Reference proteome</keyword>
<sequence length="1166" mass="128977">MDFETVSDYLAIELGVATSSPLRTERVYSYNVDRNSLSVSGISAGAAMASQFHVAHSSLVMGAGLVAGLPYTCSGGSVATATTTCMVTPASISVSSLISTTTSSANLGNIDNTSNMRNDRIWIFAGTLDSVVKPAASEKVKEYYQNYVTQSNIKTVFNIAAEHSMPTANYGGRCDALNSVNYINNCNYDAAFELLNHIYGGNLNAGTEAVGSLLQFDQSAFFYYAAPSYYSMDTVGYVYVPSGCANKQRVCKLHVAFHGCQMGRIRIGEDYVRHAGYNEVAEANNIIILYPQAVTSLMNPNGCFDWWAYTNSSYDSYNVDPKSLSVSGISSGAAMATQFHVAHSSVVMGVGLVAGVPFMCSGGNLVTATGVCMELPSTILVSALEAVTASGALVGNIDSTSNMRNDRVWIYAGTHDSVVKPAAGEKIRDYYAHYVNQNNIKTVFNIASEHCMPTANYGGRCDALNSDNYLNNCNYDAAFELLNHIYGGNLKHGTAAHGSLIKFDQSDFFYFSSPSVYSMDDVGYVYIPSGCASKHSACKLHVAFHGCKMGQTRIGDAYVRHAGYNEVGEANNIIILYPQVTASLTNPNGCWDWWGYTGLLFGFIRRVYAILFLQILVTGFMIALFLYVDAVKVYSVNNPWMYIVGLLVTFIILIILACCPNVRRSYPINLILLTVFTVCEGFLLGTISSHYEKDEVLLAVGITAVVALALTVFAFQTKWDFTMMGGMLFVFVIILICFGFLCLIFQNRILSMVYASIGALIFSAYLVFDTQLMIGGKHKYSLSPEEYIFAALNLYLDIINIFIYILQHPPERRKSCQLLKLWTKFTRVWGARKFTHWYFVQRLSASELALSELRAQKKTILEEVMEKETYKKAKEILEKYDPARFKQLEAEFDESPVVKPLEKEKPSEVPAQLQERGTYLRQRVRVQPATPRMPLIRSSTPARPSFNPSHTPRSAMGTPAFRPASGPQFMMQAGYSSPPGPPMPRTVLPQKRGAVDKLIDFMVGDGPQNRYALICQQCHSHNGMALPEEFEYLSFRCCYCYYLNTSKKMRPLPPKLVNLQGASSLKPSAESGKVCLHFQKLKSVHLTSKINPRKILVNEVKEEASDEDEESSEETGEVEPADDTPESKVQDVPMQNQIEDIQLSDRKNTALETTSPQDGVETEEKK</sequence>
<feature type="region of interest" description="Disordered" evidence="5">
    <location>
        <begin position="930"/>
        <end position="958"/>
    </location>
</feature>
<evidence type="ECO:0000256" key="4">
    <source>
        <dbReference type="ARBA" id="ARBA00023136"/>
    </source>
</evidence>
<proteinExistence type="predicted"/>
<dbReference type="Pfam" id="PF01027">
    <property type="entry name" value="Bax1-I"/>
    <property type="match status" value="1"/>
</dbReference>
<dbReference type="InterPro" id="IPR019273">
    <property type="entry name" value="Lunapark_Znf"/>
</dbReference>
<dbReference type="PANTHER" id="PTHR42972">
    <property type="entry name" value="TOL-PAL SYSTEM PROTEIN TOLB"/>
    <property type="match status" value="1"/>
</dbReference>
<evidence type="ECO:0000256" key="6">
    <source>
        <dbReference type="SAM" id="Phobius"/>
    </source>
</evidence>
<dbReference type="CDD" id="cd10428">
    <property type="entry name" value="LFG_like"/>
    <property type="match status" value="1"/>
</dbReference>
<dbReference type="AlphaFoldDB" id="A0A2T7PUZ9"/>
<protein>
    <recommendedName>
        <fullName evidence="7">Lunapark zinc ribbon domain-containing protein</fullName>
    </recommendedName>
</protein>
<comment type="caution">
    <text evidence="8">The sequence shown here is derived from an EMBL/GenBank/DDBJ whole genome shotgun (WGS) entry which is preliminary data.</text>
</comment>
<dbReference type="Proteomes" id="UP000245119">
    <property type="component" value="Linkage Group LG2"/>
</dbReference>
<feature type="transmembrane region" description="Helical" evidence="6">
    <location>
        <begin position="670"/>
        <end position="690"/>
    </location>
</feature>
<feature type="transmembrane region" description="Helical" evidence="6">
    <location>
        <begin position="607"/>
        <end position="628"/>
    </location>
</feature>